<evidence type="ECO:0000256" key="2">
    <source>
        <dbReference type="ARBA" id="ARBA00022679"/>
    </source>
</evidence>
<dbReference type="GO" id="GO:0007165">
    <property type="term" value="P:signal transduction"/>
    <property type="evidence" value="ECO:0007669"/>
    <property type="project" value="InterPro"/>
</dbReference>
<dbReference type="Gene3D" id="3.40.50.10140">
    <property type="entry name" value="Toll/interleukin-1 receptor homology (TIR) domain"/>
    <property type="match status" value="1"/>
</dbReference>
<evidence type="ECO:0000259" key="3">
    <source>
        <dbReference type="PROSITE" id="PS50104"/>
    </source>
</evidence>
<dbReference type="Pfam" id="PF13676">
    <property type="entry name" value="TIR_2"/>
    <property type="match status" value="1"/>
</dbReference>
<name>A0A402ARK2_9CHLR</name>
<organism evidence="4 5">
    <name type="scientific">Dictyobacter kobayashii</name>
    <dbReference type="NCBI Taxonomy" id="2014872"/>
    <lineage>
        <taxon>Bacteria</taxon>
        <taxon>Bacillati</taxon>
        <taxon>Chloroflexota</taxon>
        <taxon>Ktedonobacteria</taxon>
        <taxon>Ktedonobacterales</taxon>
        <taxon>Dictyobacteraceae</taxon>
        <taxon>Dictyobacter</taxon>
    </lineage>
</organism>
<keyword evidence="5" id="KW-1185">Reference proteome</keyword>
<reference evidence="5" key="1">
    <citation type="submission" date="2018-12" db="EMBL/GenBank/DDBJ databases">
        <title>Tengunoibacter tsumagoiensis gen. nov., sp. nov., Dictyobacter kobayashii sp. nov., D. alpinus sp. nov., and D. joshuensis sp. nov. and description of Dictyobacteraceae fam. nov. within the order Ktedonobacterales isolated from Tengu-no-mugimeshi.</title>
        <authorList>
            <person name="Wang C.M."/>
            <person name="Zheng Y."/>
            <person name="Sakai Y."/>
            <person name="Toyoda A."/>
            <person name="Minakuchi Y."/>
            <person name="Abe K."/>
            <person name="Yokota A."/>
            <person name="Yabe S."/>
        </authorList>
    </citation>
    <scope>NUCLEOTIDE SEQUENCE [LARGE SCALE GENOMIC DNA]</scope>
    <source>
        <strain evidence="5">Uno11</strain>
    </source>
</reference>
<protein>
    <recommendedName>
        <fullName evidence="3">TIR domain-containing protein</fullName>
    </recommendedName>
</protein>
<dbReference type="PROSITE" id="PS50104">
    <property type="entry name" value="TIR"/>
    <property type="match status" value="1"/>
</dbReference>
<dbReference type="RefSeq" id="WP_126553586.1">
    <property type="nucleotide sequence ID" value="NZ_BIFS01000001.1"/>
</dbReference>
<keyword evidence="2" id="KW-0808">Transferase</keyword>
<dbReference type="SUPFAM" id="SSF52200">
    <property type="entry name" value="Toll/Interleukin receptor TIR domain"/>
    <property type="match status" value="1"/>
</dbReference>
<dbReference type="OrthoDB" id="5136988at2"/>
<dbReference type="AlphaFoldDB" id="A0A402ARK2"/>
<dbReference type="InterPro" id="IPR029063">
    <property type="entry name" value="SAM-dependent_MTases_sf"/>
</dbReference>
<dbReference type="InterPro" id="IPR019257">
    <property type="entry name" value="MeTrfase_dom"/>
</dbReference>
<proteinExistence type="predicted"/>
<accession>A0A402ARK2</accession>
<dbReference type="InterPro" id="IPR000157">
    <property type="entry name" value="TIR_dom"/>
</dbReference>
<dbReference type="GO" id="GO:0008168">
    <property type="term" value="F:methyltransferase activity"/>
    <property type="evidence" value="ECO:0007669"/>
    <property type="project" value="UniProtKB-KW"/>
</dbReference>
<evidence type="ECO:0000256" key="1">
    <source>
        <dbReference type="ARBA" id="ARBA00022603"/>
    </source>
</evidence>
<feature type="domain" description="TIR" evidence="3">
    <location>
        <begin position="407"/>
        <end position="547"/>
    </location>
</feature>
<dbReference type="InterPro" id="IPR035897">
    <property type="entry name" value="Toll_tir_struct_dom_sf"/>
</dbReference>
<keyword evidence="1" id="KW-0489">Methyltransferase</keyword>
<dbReference type="PANTHER" id="PTHR43397:SF1">
    <property type="entry name" value="ERGOTHIONEINE BIOSYNTHESIS PROTEIN 1"/>
    <property type="match status" value="1"/>
</dbReference>
<gene>
    <name evidence="4" type="ORF">KDK_55310</name>
</gene>
<comment type="caution">
    <text evidence="4">The sequence shown here is derived from an EMBL/GenBank/DDBJ whole genome shotgun (WGS) entry which is preliminary data.</text>
</comment>
<evidence type="ECO:0000313" key="4">
    <source>
        <dbReference type="EMBL" id="GCE21731.1"/>
    </source>
</evidence>
<dbReference type="InterPro" id="IPR051128">
    <property type="entry name" value="EgtD_Methyltrsf_superfamily"/>
</dbReference>
<dbReference type="GO" id="GO:0032259">
    <property type="term" value="P:methylation"/>
    <property type="evidence" value="ECO:0007669"/>
    <property type="project" value="UniProtKB-KW"/>
</dbReference>
<dbReference type="Pfam" id="PF10017">
    <property type="entry name" value="Methyltransf_33"/>
    <property type="match status" value="1"/>
</dbReference>
<dbReference type="EMBL" id="BIFS01000001">
    <property type="protein sequence ID" value="GCE21731.1"/>
    <property type="molecule type" value="Genomic_DNA"/>
</dbReference>
<dbReference type="PANTHER" id="PTHR43397">
    <property type="entry name" value="ERGOTHIONEINE BIOSYNTHESIS PROTEIN 1"/>
    <property type="match status" value="1"/>
</dbReference>
<sequence>MERGYLDQTFSTRDAAGGQINTRKAASEMNGPELTKPQQELSRIEQAINSARVGWTLCFIGEDQSKKLATLTQHLRGRASSTGDGKEITSGFSYWGIGPTLAWTHACNDPFYLVMKESIESFPERWTQILPSLDRQNYHYVSLGVGTGHKDRDVLRDLYKIHPDLFYFPVDMSPEMLRVGVQESTKGASLERRKVLPIQLDFSSQRNVEECRGILDRIVEDDPILFSLLGNTLANFEKDGTLLKILTKLLRPQDRLLLEVAYTETLEDEAVQEAADEYSRSRPFTEFVTSSLLQNTDLRLNLDDVSFIGAVEQDRAIRIKALYHNNSNETRKISLPDRTHVDFPPQDTIRLYLTRKYTRKGLDALLKEGGLSLLSRERSVFDPSRSRFDFGVELMLLTSALSTPAQPRQSAFISYGAPDQEFANRLNEALNKKGVRTFFFLMDGVPGEKAYQWMQKGVNEFDRTILICSQRSLERPAVLYELDSVLSRESREGGSKRLLPLTLDRHVFETWNPQSSHLKTAVLDRMVCDFTEAEQSDEKFNAALDVLLSALVPPKK</sequence>
<dbReference type="Gene3D" id="3.40.50.150">
    <property type="entry name" value="Vaccinia Virus protein VP39"/>
    <property type="match status" value="1"/>
</dbReference>
<evidence type="ECO:0000313" key="5">
    <source>
        <dbReference type="Proteomes" id="UP000287188"/>
    </source>
</evidence>
<dbReference type="Proteomes" id="UP000287188">
    <property type="component" value="Unassembled WGS sequence"/>
</dbReference>